<dbReference type="InterPro" id="IPR021109">
    <property type="entry name" value="Peptidase_aspartic_dom_sf"/>
</dbReference>
<reference evidence="3" key="1">
    <citation type="journal article" date="2017" name="Front. Plant Sci.">
        <title>Climate Clever Clovers: New Paradigm to Reduce the Environmental Footprint of Ruminants by Breeding Low Methanogenic Forages Utilizing Haplotype Variation.</title>
        <authorList>
            <person name="Kaur P."/>
            <person name="Appels R."/>
            <person name="Bayer P.E."/>
            <person name="Keeble-Gagnere G."/>
            <person name="Wang J."/>
            <person name="Hirakawa H."/>
            <person name="Shirasawa K."/>
            <person name="Vercoe P."/>
            <person name="Stefanova K."/>
            <person name="Durmic Z."/>
            <person name="Nichols P."/>
            <person name="Revell C."/>
            <person name="Isobe S.N."/>
            <person name="Edwards D."/>
            <person name="Erskine W."/>
        </authorList>
    </citation>
    <scope>NUCLEOTIDE SEQUENCE [LARGE SCALE GENOMIC DNA]</scope>
    <source>
        <strain evidence="3">cv. Daliak</strain>
    </source>
</reference>
<organism evidence="2 3">
    <name type="scientific">Trifolium subterraneum</name>
    <name type="common">Subterranean clover</name>
    <dbReference type="NCBI Taxonomy" id="3900"/>
    <lineage>
        <taxon>Eukaryota</taxon>
        <taxon>Viridiplantae</taxon>
        <taxon>Streptophyta</taxon>
        <taxon>Embryophyta</taxon>
        <taxon>Tracheophyta</taxon>
        <taxon>Spermatophyta</taxon>
        <taxon>Magnoliopsida</taxon>
        <taxon>eudicotyledons</taxon>
        <taxon>Gunneridae</taxon>
        <taxon>Pentapetalae</taxon>
        <taxon>rosids</taxon>
        <taxon>fabids</taxon>
        <taxon>Fabales</taxon>
        <taxon>Fabaceae</taxon>
        <taxon>Papilionoideae</taxon>
        <taxon>50 kb inversion clade</taxon>
        <taxon>NPAAA clade</taxon>
        <taxon>Hologalegina</taxon>
        <taxon>IRL clade</taxon>
        <taxon>Trifolieae</taxon>
        <taxon>Trifolium</taxon>
    </lineage>
</organism>
<dbReference type="InterPro" id="IPR032799">
    <property type="entry name" value="TAXi_C"/>
</dbReference>
<dbReference type="Gene3D" id="2.40.70.10">
    <property type="entry name" value="Acid Proteases"/>
    <property type="match status" value="1"/>
</dbReference>
<dbReference type="SUPFAM" id="SSF50630">
    <property type="entry name" value="Acid proteases"/>
    <property type="match status" value="1"/>
</dbReference>
<evidence type="ECO:0000259" key="1">
    <source>
        <dbReference type="Pfam" id="PF14541"/>
    </source>
</evidence>
<name>A0A2Z6NZZ2_TRISU</name>
<accession>A0A2Z6NZZ2</accession>
<dbReference type="EMBL" id="DF974624">
    <property type="protein sequence ID" value="GAU49771.1"/>
    <property type="molecule type" value="Genomic_DNA"/>
</dbReference>
<sequence length="81" mass="9256">MEYQRKKKQGKTERRKALDRKLKKVTSVAPFEECFDSTSIENSVPRIDFELQGRVQTIHETNLVVNVKKNVACLAFVDGGT</sequence>
<dbReference type="AlphaFoldDB" id="A0A2Z6NZZ2"/>
<feature type="domain" description="Xylanase inhibitor C-terminal" evidence="1">
    <location>
        <begin position="15"/>
        <end position="80"/>
    </location>
</feature>
<dbReference type="Pfam" id="PF14541">
    <property type="entry name" value="TAXi_C"/>
    <property type="match status" value="1"/>
</dbReference>
<evidence type="ECO:0000313" key="2">
    <source>
        <dbReference type="EMBL" id="GAU49771.1"/>
    </source>
</evidence>
<keyword evidence="3" id="KW-1185">Reference proteome</keyword>
<dbReference type="Proteomes" id="UP000242715">
    <property type="component" value="Unassembled WGS sequence"/>
</dbReference>
<dbReference type="OrthoDB" id="1882431at2759"/>
<evidence type="ECO:0000313" key="3">
    <source>
        <dbReference type="Proteomes" id="UP000242715"/>
    </source>
</evidence>
<gene>
    <name evidence="2" type="ORF">TSUD_386900</name>
</gene>
<proteinExistence type="predicted"/>
<protein>
    <recommendedName>
        <fullName evidence="1">Xylanase inhibitor C-terminal domain-containing protein</fullName>
    </recommendedName>
</protein>